<dbReference type="AlphaFoldDB" id="A0A935TAT3"/>
<name>A0A935TAT3_9PROT</name>
<protein>
    <submittedName>
        <fullName evidence="2">Type II toxin-antitoxin system Phd/YefM family antitoxin</fullName>
    </submittedName>
</protein>
<proteinExistence type="inferred from homology"/>
<dbReference type="Proteomes" id="UP000706151">
    <property type="component" value="Unassembled WGS sequence"/>
</dbReference>
<organism evidence="2 3">
    <name type="scientific">Candidatus Accumulibacter affinis</name>
    <dbReference type="NCBI Taxonomy" id="2954384"/>
    <lineage>
        <taxon>Bacteria</taxon>
        <taxon>Pseudomonadati</taxon>
        <taxon>Pseudomonadota</taxon>
        <taxon>Betaproteobacteria</taxon>
        <taxon>Candidatus Accumulibacter</taxon>
    </lineage>
</organism>
<evidence type="ECO:0000313" key="3">
    <source>
        <dbReference type="Proteomes" id="UP000706151"/>
    </source>
</evidence>
<gene>
    <name evidence="2" type="ORF">IPK02_08875</name>
</gene>
<evidence type="ECO:0000313" key="2">
    <source>
        <dbReference type="EMBL" id="MBK7954048.1"/>
    </source>
</evidence>
<comment type="similarity">
    <text evidence="1">Belongs to the phD/YefM antitoxin family.</text>
</comment>
<dbReference type="InterPro" id="IPR036165">
    <property type="entry name" value="YefM-like_sf"/>
</dbReference>
<accession>A0A935TAT3</accession>
<sequence length="79" mass="8484">MKSLTVGELKSSFSAVLDRVIAGETIVICYGRSHRQVAAIVPIESLAQAKKRTLGILQGTAKARFADDFGIDDETLFSA</sequence>
<dbReference type="EMBL" id="JADJOT010000008">
    <property type="protein sequence ID" value="MBK7954048.1"/>
    <property type="molecule type" value="Genomic_DNA"/>
</dbReference>
<dbReference type="Gene3D" id="3.40.1620.10">
    <property type="entry name" value="YefM-like domain"/>
    <property type="match status" value="1"/>
</dbReference>
<comment type="caution">
    <text evidence="2">The sequence shown here is derived from an EMBL/GenBank/DDBJ whole genome shotgun (WGS) entry which is preliminary data.</text>
</comment>
<dbReference type="SUPFAM" id="SSF143120">
    <property type="entry name" value="YefM-like"/>
    <property type="match status" value="1"/>
</dbReference>
<reference evidence="2 3" key="1">
    <citation type="submission" date="2020-10" db="EMBL/GenBank/DDBJ databases">
        <title>Connecting structure to function with the recovery of over 1000 high-quality activated sludge metagenome-assembled genomes encoding full-length rRNA genes using long-read sequencing.</title>
        <authorList>
            <person name="Singleton C.M."/>
            <person name="Petriglieri F."/>
            <person name="Kristensen J.M."/>
            <person name="Kirkegaard R.H."/>
            <person name="Michaelsen T.Y."/>
            <person name="Andersen M.H."/>
            <person name="Karst S.M."/>
            <person name="Dueholm M.S."/>
            <person name="Nielsen P.H."/>
            <person name="Albertsen M."/>
        </authorList>
    </citation>
    <scope>NUCLEOTIDE SEQUENCE [LARGE SCALE GENOMIC DNA]</scope>
    <source>
        <strain evidence="2">Fred_18-Q3-R57-64_BAT3C.720</strain>
    </source>
</reference>
<evidence type="ECO:0000256" key="1">
    <source>
        <dbReference type="ARBA" id="ARBA00009981"/>
    </source>
</evidence>